<accession>A0A8J6YYT3</accession>
<dbReference type="Proteomes" id="UP000609121">
    <property type="component" value="Unassembled WGS sequence"/>
</dbReference>
<evidence type="ECO:0000313" key="7">
    <source>
        <dbReference type="EMBL" id="MBE3638526.1"/>
    </source>
</evidence>
<dbReference type="PROSITE" id="PS50895">
    <property type="entry name" value="SURF1"/>
    <property type="match status" value="1"/>
</dbReference>
<dbReference type="InterPro" id="IPR045214">
    <property type="entry name" value="Surf1/Surf4"/>
</dbReference>
<organism evidence="7 8">
    <name type="scientific">Mangrovicoccus algicola</name>
    <dbReference type="NCBI Taxonomy" id="2771008"/>
    <lineage>
        <taxon>Bacteria</taxon>
        <taxon>Pseudomonadati</taxon>
        <taxon>Pseudomonadota</taxon>
        <taxon>Alphaproteobacteria</taxon>
        <taxon>Rhodobacterales</taxon>
        <taxon>Paracoccaceae</taxon>
        <taxon>Mangrovicoccus</taxon>
    </lineage>
</organism>
<dbReference type="InterPro" id="IPR002994">
    <property type="entry name" value="Surf1/Shy1"/>
</dbReference>
<comment type="caution">
    <text evidence="6">Lacks conserved residue(s) required for the propagation of feature annotation.</text>
</comment>
<evidence type="ECO:0000256" key="6">
    <source>
        <dbReference type="RuleBase" id="RU363076"/>
    </source>
</evidence>
<evidence type="ECO:0000256" key="5">
    <source>
        <dbReference type="ARBA" id="ARBA00023136"/>
    </source>
</evidence>
<name>A0A8J6YYT3_9RHOB</name>
<reference evidence="7" key="1">
    <citation type="submission" date="2020-09" db="EMBL/GenBank/DDBJ databases">
        <title>A novel bacterium of genus Mangrovicoccus, isolated from South China Sea.</title>
        <authorList>
            <person name="Huang H."/>
            <person name="Mo K."/>
            <person name="Hu Y."/>
        </authorList>
    </citation>
    <scope>NUCLEOTIDE SEQUENCE</scope>
    <source>
        <strain evidence="7">HB182678</strain>
    </source>
</reference>
<gene>
    <name evidence="7" type="ORF">ICN82_09955</name>
</gene>
<dbReference type="EMBL" id="JACVXA010000024">
    <property type="protein sequence ID" value="MBE3638526.1"/>
    <property type="molecule type" value="Genomic_DNA"/>
</dbReference>
<comment type="similarity">
    <text evidence="2 6">Belongs to the SURF1 family.</text>
</comment>
<comment type="caution">
    <text evidence="7">The sequence shown here is derived from an EMBL/GenBank/DDBJ whole genome shotgun (WGS) entry which is preliminary data.</text>
</comment>
<keyword evidence="3 6" id="KW-0812">Transmembrane</keyword>
<evidence type="ECO:0000256" key="2">
    <source>
        <dbReference type="ARBA" id="ARBA00007165"/>
    </source>
</evidence>
<keyword evidence="5 6" id="KW-0472">Membrane</keyword>
<protein>
    <recommendedName>
        <fullName evidence="6">SURF1-like protein</fullName>
    </recommendedName>
</protein>
<comment type="subcellular location">
    <subcellularLocation>
        <location evidence="6">Cell membrane</location>
        <topology evidence="6">Multi-pass membrane protein</topology>
    </subcellularLocation>
    <subcellularLocation>
        <location evidence="1">Membrane</location>
    </subcellularLocation>
</comment>
<dbReference type="RefSeq" id="WP_193182208.1">
    <property type="nucleotide sequence ID" value="NZ_JACVXA010000024.1"/>
</dbReference>
<sequence>MSAAATRRSPRRGRILAVTIAAAIGLGGFSALAIWQVQRLHWKRDLIERVDARVHADPVAAPGPQDWPGLTRENAEYRHVSVTGSYLPDADIPIYVPSDWGPAYWILTPLRREDGSIVMINRGMAPETELETLPPAPSGEVTVTGLLRISEDEGWLFSQENRPDEQKWYRRDIGSITATLGYDPAAPYFIDADLVDPEAWPRAGMTVIQFRNAHLSYALTWGALALLVIGGYGLFLRQELRPRD</sequence>
<feature type="transmembrane region" description="Helical" evidence="6">
    <location>
        <begin position="215"/>
        <end position="235"/>
    </location>
</feature>
<dbReference type="CDD" id="cd06662">
    <property type="entry name" value="SURF1"/>
    <property type="match status" value="1"/>
</dbReference>
<evidence type="ECO:0000256" key="3">
    <source>
        <dbReference type="ARBA" id="ARBA00022692"/>
    </source>
</evidence>
<dbReference type="Pfam" id="PF02104">
    <property type="entry name" value="SURF1"/>
    <property type="match status" value="1"/>
</dbReference>
<evidence type="ECO:0000256" key="1">
    <source>
        <dbReference type="ARBA" id="ARBA00004370"/>
    </source>
</evidence>
<evidence type="ECO:0000313" key="8">
    <source>
        <dbReference type="Proteomes" id="UP000609121"/>
    </source>
</evidence>
<proteinExistence type="inferred from homology"/>
<dbReference type="AlphaFoldDB" id="A0A8J6YYT3"/>
<dbReference type="GO" id="GO:0005886">
    <property type="term" value="C:plasma membrane"/>
    <property type="evidence" value="ECO:0007669"/>
    <property type="project" value="UniProtKB-SubCell"/>
</dbReference>
<evidence type="ECO:0000256" key="4">
    <source>
        <dbReference type="ARBA" id="ARBA00022989"/>
    </source>
</evidence>
<keyword evidence="4 6" id="KW-1133">Transmembrane helix</keyword>
<keyword evidence="6" id="KW-1003">Cell membrane</keyword>
<keyword evidence="8" id="KW-1185">Reference proteome</keyword>
<dbReference type="PANTHER" id="PTHR23427">
    <property type="entry name" value="SURFEIT LOCUS PROTEIN"/>
    <property type="match status" value="1"/>
</dbReference>
<dbReference type="PANTHER" id="PTHR23427:SF2">
    <property type="entry name" value="SURFEIT LOCUS PROTEIN 1"/>
    <property type="match status" value="1"/>
</dbReference>